<dbReference type="InterPro" id="IPR000700">
    <property type="entry name" value="PAS-assoc_C"/>
</dbReference>
<evidence type="ECO:0000313" key="14">
    <source>
        <dbReference type="Proteomes" id="UP001576780"/>
    </source>
</evidence>
<comment type="caution">
    <text evidence="13">The sequence shown here is derived from an EMBL/GenBank/DDBJ whole genome shotgun (WGS) entry which is preliminary data.</text>
</comment>
<evidence type="ECO:0000256" key="6">
    <source>
        <dbReference type="ARBA" id="ARBA00022777"/>
    </source>
</evidence>
<dbReference type="EMBL" id="JBHFNT010000245">
    <property type="protein sequence ID" value="MFB2838298.1"/>
    <property type="molecule type" value="Genomic_DNA"/>
</dbReference>
<dbReference type="Pfam" id="PF07568">
    <property type="entry name" value="HisKA_2"/>
    <property type="match status" value="1"/>
</dbReference>
<keyword evidence="14" id="KW-1185">Reference proteome</keyword>
<gene>
    <name evidence="13" type="ORF">ACE1CA_27715</name>
</gene>
<dbReference type="InterPro" id="IPR035965">
    <property type="entry name" value="PAS-like_dom_sf"/>
</dbReference>
<feature type="domain" description="PAC" evidence="12">
    <location>
        <begin position="403"/>
        <end position="455"/>
    </location>
</feature>
<evidence type="ECO:0000256" key="4">
    <source>
        <dbReference type="ARBA" id="ARBA00022679"/>
    </source>
</evidence>
<feature type="domain" description="PAC" evidence="12">
    <location>
        <begin position="106"/>
        <end position="160"/>
    </location>
</feature>
<feature type="coiled-coil region" evidence="9">
    <location>
        <begin position="144"/>
        <end position="182"/>
    </location>
</feature>
<organism evidence="13 14">
    <name type="scientific">Floridaenema evergladense BLCC-F167</name>
    <dbReference type="NCBI Taxonomy" id="3153639"/>
    <lineage>
        <taxon>Bacteria</taxon>
        <taxon>Bacillati</taxon>
        <taxon>Cyanobacteriota</taxon>
        <taxon>Cyanophyceae</taxon>
        <taxon>Oscillatoriophycideae</taxon>
        <taxon>Aerosakkonematales</taxon>
        <taxon>Aerosakkonemataceae</taxon>
        <taxon>Floridanema</taxon>
        <taxon>Floridanema evergladense</taxon>
    </lineage>
</organism>
<protein>
    <recommendedName>
        <fullName evidence="2">histidine kinase</fullName>
        <ecNumber evidence="2">2.7.13.3</ecNumber>
    </recommendedName>
</protein>
<reference evidence="13 14" key="1">
    <citation type="submission" date="2024-09" db="EMBL/GenBank/DDBJ databases">
        <title>Floridaenema gen nov. (Aerosakkonemataceae, Aerosakkonematales ord. nov., Cyanobacteria) from benthic tropical and subtropical fresh waters, with the description of four new species.</title>
        <authorList>
            <person name="Moretto J.A."/>
            <person name="Berthold D.E."/>
            <person name="Lefler F.W."/>
            <person name="Huang I.-S."/>
            <person name="Laughinghouse H. IV."/>
        </authorList>
    </citation>
    <scope>NUCLEOTIDE SEQUENCE [LARGE SCALE GENOMIC DNA]</scope>
    <source>
        <strain evidence="13 14">BLCC-F167</strain>
    </source>
</reference>
<dbReference type="PROSITE" id="PS50112">
    <property type="entry name" value="PAS"/>
    <property type="match status" value="3"/>
</dbReference>
<proteinExistence type="predicted"/>
<keyword evidence="9" id="KW-0175">Coiled coil</keyword>
<dbReference type="Pfam" id="PF02518">
    <property type="entry name" value="HATPase_c"/>
    <property type="match status" value="1"/>
</dbReference>
<name>A0ABV4WT67_9CYAN</name>
<evidence type="ECO:0000313" key="13">
    <source>
        <dbReference type="EMBL" id="MFB2838298.1"/>
    </source>
</evidence>
<evidence type="ECO:0000256" key="8">
    <source>
        <dbReference type="ARBA" id="ARBA00023026"/>
    </source>
</evidence>
<evidence type="ECO:0000259" key="11">
    <source>
        <dbReference type="PROSITE" id="PS50112"/>
    </source>
</evidence>
<dbReference type="InterPro" id="IPR001610">
    <property type="entry name" value="PAC"/>
</dbReference>
<sequence>MAFDAEIGTVNSCLLINCPSSTQKSSSSSEEILRIYQRAMGAASNGIVIVDANQPNLPIVYCNPAFAKITGYTADEVLGKNCRFLQGKDTDPGAIEQIRQAIRQGQECCVILKNYRKDSVAFWNELTISPVQDSHGKITHFIGIQNDITKRKEAEDSLQKAYEELEKRVDKRTATLKKINKKLRVEIVERQKVEAALRESEARFRAIFERAAIGIALINMEGQTVVSNPALQKMLGYSNEELRQMKFTDFTYPDDINKNLQLYHKMIAGEIDHYQMEKRYYHKDGQIVWANLIVSLVRDAHGKPLFSVSMVKNISDRKQAETELKLSQERLNFLLSSNPVVIYSCKAFGDYGATFMSENVRSLFGYEPEEFVSDSGFWANHIHPEDTPRVFANLVHLFEHDYHNHEYRFLHKNGKYVWVYDQTKLIRDNQGNPLEILGYWADISDRKETEDKLKISLKEKEVLLKEIHHRVKNNLQVISSLLKLQSGYINDPQTLALFSDSQNRVKAMALIHEKLYQSADLAKISLAEYIHQLADNLINSYALKANNIKLNISVDNLFLDVDTAIPCGLIVNELLSNSLKYAFPDGRSGKIEINFKLLEEQKLYLKISDNGIGLPADFQLEEAESLGLQLVYNLTEQLGGNLTIDSGNGTSFKIIFRPSISSLY</sequence>
<evidence type="ECO:0000256" key="2">
    <source>
        <dbReference type="ARBA" id="ARBA00012438"/>
    </source>
</evidence>
<evidence type="ECO:0000256" key="7">
    <source>
        <dbReference type="ARBA" id="ARBA00022840"/>
    </source>
</evidence>
<evidence type="ECO:0000256" key="1">
    <source>
        <dbReference type="ARBA" id="ARBA00000085"/>
    </source>
</evidence>
<dbReference type="PANTHER" id="PTHR41523:SF8">
    <property type="entry name" value="ETHYLENE RESPONSE SENSOR PROTEIN"/>
    <property type="match status" value="1"/>
</dbReference>
<dbReference type="SMART" id="SM00086">
    <property type="entry name" value="PAC"/>
    <property type="match status" value="3"/>
</dbReference>
<feature type="domain" description="PAC" evidence="12">
    <location>
        <begin position="274"/>
        <end position="326"/>
    </location>
</feature>
<dbReference type="CDD" id="cd00130">
    <property type="entry name" value="PAS"/>
    <property type="match status" value="3"/>
</dbReference>
<dbReference type="InterPro" id="IPR011495">
    <property type="entry name" value="Sig_transdc_His_kin_sub2_dim/P"/>
</dbReference>
<dbReference type="InterPro" id="IPR000014">
    <property type="entry name" value="PAS"/>
</dbReference>
<dbReference type="PROSITE" id="PS50113">
    <property type="entry name" value="PAC"/>
    <property type="match status" value="3"/>
</dbReference>
<dbReference type="SMART" id="SM00091">
    <property type="entry name" value="PAS"/>
    <property type="match status" value="3"/>
</dbReference>
<feature type="domain" description="PAS" evidence="11">
    <location>
        <begin position="28"/>
        <end position="105"/>
    </location>
</feature>
<dbReference type="PANTHER" id="PTHR41523">
    <property type="entry name" value="TWO-COMPONENT SYSTEM SENSOR PROTEIN"/>
    <property type="match status" value="1"/>
</dbReference>
<dbReference type="SMART" id="SM00387">
    <property type="entry name" value="HATPase_c"/>
    <property type="match status" value="1"/>
</dbReference>
<evidence type="ECO:0000256" key="9">
    <source>
        <dbReference type="SAM" id="Coils"/>
    </source>
</evidence>
<evidence type="ECO:0000256" key="3">
    <source>
        <dbReference type="ARBA" id="ARBA00022553"/>
    </source>
</evidence>
<dbReference type="Gene3D" id="3.30.565.10">
    <property type="entry name" value="Histidine kinase-like ATPase, C-terminal domain"/>
    <property type="match status" value="1"/>
</dbReference>
<dbReference type="RefSeq" id="WP_413280618.1">
    <property type="nucleotide sequence ID" value="NZ_JBHFNT010000245.1"/>
</dbReference>
<dbReference type="SUPFAM" id="SSF55874">
    <property type="entry name" value="ATPase domain of HSP90 chaperone/DNA topoisomerase II/histidine kinase"/>
    <property type="match status" value="1"/>
</dbReference>
<dbReference type="Pfam" id="PF08447">
    <property type="entry name" value="PAS_3"/>
    <property type="match status" value="2"/>
</dbReference>
<comment type="catalytic activity">
    <reaction evidence="1">
        <text>ATP + protein L-histidine = ADP + protein N-phospho-L-histidine.</text>
        <dbReference type="EC" id="2.7.13.3"/>
    </reaction>
</comment>
<keyword evidence="4" id="KW-0808">Transferase</keyword>
<dbReference type="NCBIfam" id="TIGR00229">
    <property type="entry name" value="sensory_box"/>
    <property type="match status" value="3"/>
</dbReference>
<accession>A0ABV4WT67</accession>
<keyword evidence="7" id="KW-0067">ATP-binding</keyword>
<dbReference type="Gene3D" id="3.30.450.20">
    <property type="entry name" value="PAS domain"/>
    <property type="match status" value="3"/>
</dbReference>
<evidence type="ECO:0000256" key="5">
    <source>
        <dbReference type="ARBA" id="ARBA00022741"/>
    </source>
</evidence>
<feature type="domain" description="PAS" evidence="11">
    <location>
        <begin position="327"/>
        <end position="401"/>
    </location>
</feature>
<evidence type="ECO:0000259" key="12">
    <source>
        <dbReference type="PROSITE" id="PS50113"/>
    </source>
</evidence>
<dbReference type="PROSITE" id="PS50109">
    <property type="entry name" value="HIS_KIN"/>
    <property type="match status" value="1"/>
</dbReference>
<dbReference type="Pfam" id="PF13426">
    <property type="entry name" value="PAS_9"/>
    <property type="match status" value="1"/>
</dbReference>
<keyword evidence="5" id="KW-0547">Nucleotide-binding</keyword>
<dbReference type="InterPro" id="IPR036890">
    <property type="entry name" value="HATPase_C_sf"/>
</dbReference>
<keyword evidence="6" id="KW-0418">Kinase</keyword>
<dbReference type="SUPFAM" id="SSF55785">
    <property type="entry name" value="PYP-like sensor domain (PAS domain)"/>
    <property type="match status" value="3"/>
</dbReference>
<keyword evidence="3" id="KW-0597">Phosphoprotein</keyword>
<feature type="domain" description="PAS" evidence="11">
    <location>
        <begin position="200"/>
        <end position="270"/>
    </location>
</feature>
<dbReference type="InterPro" id="IPR013655">
    <property type="entry name" value="PAS_fold_3"/>
</dbReference>
<dbReference type="InterPro" id="IPR003594">
    <property type="entry name" value="HATPase_dom"/>
</dbReference>
<dbReference type="Proteomes" id="UP001576780">
    <property type="component" value="Unassembled WGS sequence"/>
</dbReference>
<keyword evidence="8" id="KW-0843">Virulence</keyword>
<evidence type="ECO:0000259" key="10">
    <source>
        <dbReference type="PROSITE" id="PS50109"/>
    </source>
</evidence>
<dbReference type="EC" id="2.7.13.3" evidence="2"/>
<feature type="domain" description="Histidine kinase" evidence="10">
    <location>
        <begin position="466"/>
        <end position="660"/>
    </location>
</feature>
<dbReference type="InterPro" id="IPR005467">
    <property type="entry name" value="His_kinase_dom"/>
</dbReference>